<evidence type="ECO:0000256" key="1">
    <source>
        <dbReference type="ARBA" id="ARBA00004240"/>
    </source>
</evidence>
<dbReference type="InterPro" id="IPR009030">
    <property type="entry name" value="Growth_fac_rcpt_cys_sf"/>
</dbReference>
<keyword evidence="4 12" id="KW-0732">Signal</keyword>
<reference evidence="14" key="3">
    <citation type="submission" date="2025-09" db="UniProtKB">
        <authorList>
            <consortium name="Ensembl"/>
        </authorList>
    </citation>
    <scope>IDENTIFICATION</scope>
</reference>
<dbReference type="SMART" id="SM00181">
    <property type="entry name" value="EGF"/>
    <property type="match status" value="4"/>
</dbReference>
<dbReference type="PROSITE" id="PS01187">
    <property type="entry name" value="EGF_CA"/>
    <property type="match status" value="2"/>
</dbReference>
<reference evidence="14" key="2">
    <citation type="submission" date="2025-08" db="UniProtKB">
        <authorList>
            <consortium name="Ensembl"/>
        </authorList>
    </citation>
    <scope>IDENTIFICATION</scope>
</reference>
<dbReference type="Pfam" id="PF07645">
    <property type="entry name" value="EGF_CA"/>
    <property type="match status" value="2"/>
</dbReference>
<dbReference type="PANTHER" id="PTHR24039:SF28">
    <property type="entry name" value="EGF-LIKE DOMAIN-CONTAINING PROTEIN"/>
    <property type="match status" value="1"/>
</dbReference>
<reference evidence="14 15" key="1">
    <citation type="submission" date="2020-10" db="EMBL/GenBank/DDBJ databases">
        <title>Pygocentrus nattereri (red-bellied piranha) genome, fPygNat1, primary haplotype.</title>
        <authorList>
            <person name="Myers G."/>
            <person name="Meyer A."/>
            <person name="Karagic N."/>
            <person name="Pippel M."/>
            <person name="Winkler S."/>
            <person name="Tracey A."/>
            <person name="Wood J."/>
            <person name="Formenti G."/>
            <person name="Howe K."/>
            <person name="Fedrigo O."/>
            <person name="Jarvis E.D."/>
        </authorList>
    </citation>
    <scope>NUCLEOTIDE SEQUENCE [LARGE SCALE GENOMIC DNA]</scope>
</reference>
<dbReference type="SUPFAM" id="SSF57196">
    <property type="entry name" value="EGF/Laminin"/>
    <property type="match status" value="1"/>
</dbReference>
<dbReference type="InterPro" id="IPR049883">
    <property type="entry name" value="NOTCH1_EGF-like"/>
</dbReference>
<evidence type="ECO:0000256" key="7">
    <source>
        <dbReference type="ARBA" id="ARBA00022837"/>
    </source>
</evidence>
<evidence type="ECO:0000256" key="11">
    <source>
        <dbReference type="SAM" id="MobiDB-lite"/>
    </source>
</evidence>
<keyword evidence="3 10" id="KW-0245">EGF-like domain</keyword>
<feature type="disulfide bond" evidence="10">
    <location>
        <begin position="168"/>
        <end position="177"/>
    </location>
</feature>
<comment type="subcellular location">
    <subcellularLocation>
        <location evidence="1">Endoplasmic reticulum</location>
    </subcellularLocation>
</comment>
<dbReference type="FunFam" id="2.10.25.10:FF:000038">
    <property type="entry name" value="Fibrillin 2"/>
    <property type="match status" value="1"/>
</dbReference>
<evidence type="ECO:0000256" key="9">
    <source>
        <dbReference type="ARBA" id="ARBA00023180"/>
    </source>
</evidence>
<evidence type="ECO:0000256" key="4">
    <source>
        <dbReference type="ARBA" id="ARBA00022729"/>
    </source>
</evidence>
<keyword evidence="7" id="KW-0106">Calcium</keyword>
<feature type="domain" description="EGF-like" evidence="13">
    <location>
        <begin position="136"/>
        <end position="178"/>
    </location>
</feature>
<evidence type="ECO:0000256" key="3">
    <source>
        <dbReference type="ARBA" id="ARBA00022536"/>
    </source>
</evidence>
<dbReference type="Proteomes" id="UP001501920">
    <property type="component" value="Chromosome 1"/>
</dbReference>
<feature type="domain" description="EGF-like" evidence="13">
    <location>
        <begin position="328"/>
        <end position="367"/>
    </location>
</feature>
<evidence type="ECO:0000313" key="14">
    <source>
        <dbReference type="Ensembl" id="ENSPNAP00000045739.1"/>
    </source>
</evidence>
<comment type="similarity">
    <text evidence="2">Belongs to the CRELD family.</text>
</comment>
<keyword evidence="9" id="KW-0325">Glycoprotein</keyword>
<dbReference type="PROSITE" id="PS50026">
    <property type="entry name" value="EGF_3"/>
    <property type="match status" value="2"/>
</dbReference>
<dbReference type="CDD" id="cd00054">
    <property type="entry name" value="EGF_CA"/>
    <property type="match status" value="1"/>
</dbReference>
<dbReference type="Ensembl" id="ENSPNAT00000082197.1">
    <property type="protein sequence ID" value="ENSPNAP00000045739.1"/>
    <property type="gene ID" value="ENSPNAG00000007766.2"/>
</dbReference>
<dbReference type="SMART" id="SM00179">
    <property type="entry name" value="EGF_CA"/>
    <property type="match status" value="2"/>
</dbReference>
<keyword evidence="5" id="KW-0677">Repeat</keyword>
<dbReference type="SMART" id="SM00261">
    <property type="entry name" value="FU"/>
    <property type="match status" value="2"/>
</dbReference>
<dbReference type="GeneTree" id="ENSGT00940000160071"/>
<sequence>MLLSEPAGLLFCLILVFAVGPGSTKDVKALCSTCARIVENFSKGFERTANKNFGGGNTAWEERKLSKYETSEIRLMEIVEGLCDSSSFECNHMVEEHEEHFETWWFKRKTKHPDLHKWFCIETIKVCCPKGMFGPDCNSCVGGAERPCHGNGRCDGDGTRGGNGKCSCDSGYEGEFCLDCSERYFSEERNDTFSLCKECHPSCTKCSGATAEDCEECREGWEEDQEGTCIDINECSNDPSPCKDEEYCLNTDGSYTCNVCDRRCSGCKGQGPGNCLACSEGYKDEEGTCTGTFRSPAEVLKCLSVCSVPGSGDDNVSLLFPLFPFLVDVNECELPDAVCTDEHQECVNTKGSYRCRCASGFQEQDGVCVQQPQPEESQEGPASDAEDSETASRVTEHDDL</sequence>
<feature type="compositionally biased region" description="Low complexity" evidence="11">
    <location>
        <begin position="370"/>
        <end position="381"/>
    </location>
</feature>
<dbReference type="CDD" id="cd00064">
    <property type="entry name" value="FU"/>
    <property type="match status" value="2"/>
</dbReference>
<dbReference type="InterPro" id="IPR021852">
    <property type="entry name" value="DUF3456"/>
</dbReference>
<accession>A0AAR2J660</accession>
<dbReference type="SUPFAM" id="SSF57184">
    <property type="entry name" value="Growth factor receptor domain"/>
    <property type="match status" value="1"/>
</dbReference>
<evidence type="ECO:0000256" key="10">
    <source>
        <dbReference type="PROSITE-ProRule" id="PRU00076"/>
    </source>
</evidence>
<evidence type="ECO:0000259" key="13">
    <source>
        <dbReference type="PROSITE" id="PS50026"/>
    </source>
</evidence>
<organism evidence="14 15">
    <name type="scientific">Pygocentrus nattereri</name>
    <name type="common">Red-bellied piranha</name>
    <dbReference type="NCBI Taxonomy" id="42514"/>
    <lineage>
        <taxon>Eukaryota</taxon>
        <taxon>Metazoa</taxon>
        <taxon>Chordata</taxon>
        <taxon>Craniata</taxon>
        <taxon>Vertebrata</taxon>
        <taxon>Euteleostomi</taxon>
        <taxon>Actinopterygii</taxon>
        <taxon>Neopterygii</taxon>
        <taxon>Teleostei</taxon>
        <taxon>Ostariophysi</taxon>
        <taxon>Characiformes</taxon>
        <taxon>Characoidei</taxon>
        <taxon>Pygocentrus</taxon>
    </lineage>
</organism>
<feature type="chain" id="PRO_5043400592" description="EGF-like domain-containing protein" evidence="12">
    <location>
        <begin position="25"/>
        <end position="400"/>
    </location>
</feature>
<dbReference type="GO" id="GO:0030855">
    <property type="term" value="P:epithelial cell differentiation"/>
    <property type="evidence" value="ECO:0007669"/>
    <property type="project" value="UniProtKB-ARBA"/>
</dbReference>
<dbReference type="PROSITE" id="PS01248">
    <property type="entry name" value="EGF_LAM_1"/>
    <property type="match status" value="1"/>
</dbReference>
<dbReference type="Gene3D" id="2.10.25.10">
    <property type="entry name" value="Laminin"/>
    <property type="match status" value="1"/>
</dbReference>
<evidence type="ECO:0000313" key="15">
    <source>
        <dbReference type="Proteomes" id="UP001501920"/>
    </source>
</evidence>
<dbReference type="PROSITE" id="PS00010">
    <property type="entry name" value="ASX_HYDROXYL"/>
    <property type="match status" value="1"/>
</dbReference>
<evidence type="ECO:0000256" key="8">
    <source>
        <dbReference type="ARBA" id="ARBA00023157"/>
    </source>
</evidence>
<keyword evidence="6" id="KW-0256">Endoplasmic reticulum</keyword>
<dbReference type="InterPro" id="IPR000742">
    <property type="entry name" value="EGF"/>
</dbReference>
<dbReference type="Pfam" id="PF11938">
    <property type="entry name" value="DUF3456"/>
    <property type="match status" value="1"/>
</dbReference>
<dbReference type="InterPro" id="IPR002049">
    <property type="entry name" value="LE_dom"/>
</dbReference>
<dbReference type="InterPro" id="IPR001881">
    <property type="entry name" value="EGF-like_Ca-bd_dom"/>
</dbReference>
<proteinExistence type="inferred from homology"/>
<evidence type="ECO:0000256" key="2">
    <source>
        <dbReference type="ARBA" id="ARBA00005897"/>
    </source>
</evidence>
<gene>
    <name evidence="14" type="primary">CRELD2</name>
</gene>
<protein>
    <recommendedName>
        <fullName evidence="13">EGF-like domain-containing protein</fullName>
    </recommendedName>
</protein>
<evidence type="ECO:0000256" key="6">
    <source>
        <dbReference type="ARBA" id="ARBA00022824"/>
    </source>
</evidence>
<dbReference type="GO" id="GO:0005509">
    <property type="term" value="F:calcium ion binding"/>
    <property type="evidence" value="ECO:0007669"/>
    <property type="project" value="InterPro"/>
</dbReference>
<name>A0AAR2J660_PYGNA</name>
<dbReference type="InterPro" id="IPR006212">
    <property type="entry name" value="Furin_repeat"/>
</dbReference>
<dbReference type="GO" id="GO:0005783">
    <property type="term" value="C:endoplasmic reticulum"/>
    <property type="evidence" value="ECO:0007669"/>
    <property type="project" value="UniProtKB-SubCell"/>
</dbReference>
<feature type="signal peptide" evidence="12">
    <location>
        <begin position="1"/>
        <end position="24"/>
    </location>
</feature>
<comment type="caution">
    <text evidence="10">Lacks conserved residue(s) required for the propagation of feature annotation.</text>
</comment>
<dbReference type="PROSITE" id="PS00022">
    <property type="entry name" value="EGF_1"/>
    <property type="match status" value="1"/>
</dbReference>
<dbReference type="InterPro" id="IPR018097">
    <property type="entry name" value="EGF_Ca-bd_CS"/>
</dbReference>
<evidence type="ECO:0000256" key="12">
    <source>
        <dbReference type="SAM" id="SignalP"/>
    </source>
</evidence>
<keyword evidence="8 10" id="KW-1015">Disulfide bond</keyword>
<dbReference type="PANTHER" id="PTHR24039">
    <property type="entry name" value="FIBRILLIN-RELATED"/>
    <property type="match status" value="1"/>
</dbReference>
<dbReference type="InterPro" id="IPR000152">
    <property type="entry name" value="EGF-type_Asp/Asn_hydroxyl_site"/>
</dbReference>
<dbReference type="AlphaFoldDB" id="A0AAR2J660"/>
<feature type="region of interest" description="Disordered" evidence="11">
    <location>
        <begin position="368"/>
        <end position="400"/>
    </location>
</feature>
<keyword evidence="15" id="KW-1185">Reference proteome</keyword>
<evidence type="ECO:0000256" key="5">
    <source>
        <dbReference type="ARBA" id="ARBA00022737"/>
    </source>
</evidence>